<proteinExistence type="predicted"/>
<gene>
    <name evidence="2" type="ORF">H8K20_13220</name>
</gene>
<feature type="domain" description="Peptidoglycan binding-like" evidence="1">
    <location>
        <begin position="450"/>
        <end position="511"/>
    </location>
</feature>
<dbReference type="InterPro" id="IPR036365">
    <property type="entry name" value="PGBD-like_sf"/>
</dbReference>
<name>A0A8J6IP99_9FIRM</name>
<accession>A0A8J6IP99</accession>
<dbReference type="InterPro" id="IPR002477">
    <property type="entry name" value="Peptidoglycan-bd-like"/>
</dbReference>
<organism evidence="2 3">
    <name type="scientific">Neobittarella massiliensis</name>
    <name type="common">ex Bilen et al. 2018</name>
    <dbReference type="NCBI Taxonomy" id="2041842"/>
    <lineage>
        <taxon>Bacteria</taxon>
        <taxon>Bacillati</taxon>
        <taxon>Bacillota</taxon>
        <taxon>Clostridia</taxon>
        <taxon>Eubacteriales</taxon>
        <taxon>Oscillospiraceae</taxon>
        <taxon>Neobittarella (ex Bilen et al. 2018)</taxon>
    </lineage>
</organism>
<dbReference type="Pfam" id="PF01471">
    <property type="entry name" value="PG_binding_1"/>
    <property type="match status" value="4"/>
</dbReference>
<dbReference type="SUPFAM" id="SSF47090">
    <property type="entry name" value="PGBD-like"/>
    <property type="match status" value="4"/>
</dbReference>
<protein>
    <submittedName>
        <fullName evidence="2">Peptidoglycan-binding protein</fullName>
    </submittedName>
</protein>
<dbReference type="EMBL" id="JACOGI010000004">
    <property type="protein sequence ID" value="MBC3517344.1"/>
    <property type="molecule type" value="Genomic_DNA"/>
</dbReference>
<sequence length="697" mass="77138">MTLAAGGQPLWRNANRTGGIVLGTGQLIFSIKTAQNALPVQSVRVTVTREENGEIVFDRELVTDADGNTQPISLTAPDMALSLDESYRGAAYETYDVVIEADRYLPFTIKNLQIFDQRTALQEVQMIPDDTGSHAAPAQYYNIPPNQQALPCPCYSTAPPESRILVQPIIPTNITVHLGRPTNASAENVTVSFRDYIKNVASSEIYPTWPENALRANIYCQISLALNRVYTEWYPSRGYNFQITNSTQYDQYFVKNRNIFENISRIVDEIFNVFIRKTGREEPFYAEYCDGRQVTNCPGLKQWGTVTLANQGLTPLQILRRYYGNEVYLYESDRIQDIQQSYPGTPLRLGSSGYDVTVIQNQLNRIRRNYPSIPVINPVDGQFGSSTEAAVRAFQKAFNMTQDGIVGKGTWYKISYIYVAVKKLAELGSEGEDIDVPDSPPSSVLREGDTGDGVKVVQYVLKSVAQFYDEIPDLAVDGIFGPGTTTSVKAFQQYFGLPTDGIVGQETWNKLIQVYKEVSPEVPDVNCPCKTYPGTPLRLGSRGTNVSDVQFYLNAIGTVNILIPRLTVDGIFGTGTQEAVMVFQRLFGLTQDGIVGPATWASICEQFCGLPVKPPCPAYPGGTYRQGSTGNAVRNIQSMLNIISLGYPQIPRVTVDGIFGPATTQSVRLFQQNFGLTVDGIVGQATWNSMCRVYNTI</sequence>
<reference evidence="2" key="1">
    <citation type="submission" date="2020-08" db="EMBL/GenBank/DDBJ databases">
        <authorList>
            <person name="Liu C."/>
            <person name="Sun Q."/>
        </authorList>
    </citation>
    <scope>NUCLEOTIDE SEQUENCE</scope>
    <source>
        <strain evidence="2">NSJ-65</strain>
    </source>
</reference>
<dbReference type="Gene3D" id="1.10.101.10">
    <property type="entry name" value="PGBD-like superfamily/PGBD"/>
    <property type="match status" value="4"/>
</dbReference>
<feature type="domain" description="Peptidoglycan binding-like" evidence="1">
    <location>
        <begin position="629"/>
        <end position="690"/>
    </location>
</feature>
<comment type="caution">
    <text evidence="2">The sequence shown here is derived from an EMBL/GenBank/DDBJ whole genome shotgun (WGS) entry which is preliminary data.</text>
</comment>
<feature type="domain" description="Peptidoglycan binding-like" evidence="1">
    <location>
        <begin position="542"/>
        <end position="602"/>
    </location>
</feature>
<evidence type="ECO:0000313" key="3">
    <source>
        <dbReference type="Proteomes" id="UP000597668"/>
    </source>
</evidence>
<evidence type="ECO:0000259" key="1">
    <source>
        <dbReference type="Pfam" id="PF01471"/>
    </source>
</evidence>
<dbReference type="AlphaFoldDB" id="A0A8J6IP99"/>
<evidence type="ECO:0000313" key="2">
    <source>
        <dbReference type="EMBL" id="MBC3517344.1"/>
    </source>
</evidence>
<dbReference type="Proteomes" id="UP000597668">
    <property type="component" value="Unassembled WGS sequence"/>
</dbReference>
<keyword evidence="3" id="KW-1185">Reference proteome</keyword>
<feature type="domain" description="Peptidoglycan binding-like" evidence="1">
    <location>
        <begin position="353"/>
        <end position="413"/>
    </location>
</feature>
<dbReference type="InterPro" id="IPR036366">
    <property type="entry name" value="PGBDSf"/>
</dbReference>